<evidence type="ECO:0000313" key="6">
    <source>
        <dbReference type="EMBL" id="HIT50493.1"/>
    </source>
</evidence>
<keyword evidence="3" id="KW-0238">DNA-binding</keyword>
<dbReference type="InterPro" id="IPR047057">
    <property type="entry name" value="MerR_fam"/>
</dbReference>
<keyword evidence="1" id="KW-0678">Repressor</keyword>
<dbReference type="GO" id="GO:0003700">
    <property type="term" value="F:DNA-binding transcription factor activity"/>
    <property type="evidence" value="ECO:0007669"/>
    <property type="project" value="InterPro"/>
</dbReference>
<organism evidence="6 7">
    <name type="scientific">Candidatus Pelethenecus faecipullorum</name>
    <dbReference type="NCBI Taxonomy" id="2840900"/>
    <lineage>
        <taxon>Bacteria</taxon>
        <taxon>Bacillati</taxon>
        <taxon>Mycoplasmatota</taxon>
        <taxon>Mollicutes</taxon>
        <taxon>Candidatus Pelethenecus</taxon>
    </lineage>
</organism>
<protein>
    <submittedName>
        <fullName evidence="6">MerR family transcriptional regulator</fullName>
    </submittedName>
</protein>
<dbReference type="PROSITE" id="PS50937">
    <property type="entry name" value="HTH_MERR_2"/>
    <property type="match status" value="1"/>
</dbReference>
<name>A0A9D1KK39_9MOLU</name>
<dbReference type="EMBL" id="DVLF01000178">
    <property type="protein sequence ID" value="HIT50493.1"/>
    <property type="molecule type" value="Genomic_DNA"/>
</dbReference>
<feature type="domain" description="HTH merR-type" evidence="5">
    <location>
        <begin position="5"/>
        <end position="75"/>
    </location>
</feature>
<proteinExistence type="predicted"/>
<evidence type="ECO:0000256" key="4">
    <source>
        <dbReference type="ARBA" id="ARBA00023163"/>
    </source>
</evidence>
<evidence type="ECO:0000256" key="2">
    <source>
        <dbReference type="ARBA" id="ARBA00023015"/>
    </source>
</evidence>
<gene>
    <name evidence="6" type="ORF">IAD46_05640</name>
</gene>
<evidence type="ECO:0000256" key="3">
    <source>
        <dbReference type="ARBA" id="ARBA00023125"/>
    </source>
</evidence>
<comment type="caution">
    <text evidence="6">The sequence shown here is derived from an EMBL/GenBank/DDBJ whole genome shotgun (WGS) entry which is preliminary data.</text>
</comment>
<reference evidence="6" key="2">
    <citation type="journal article" date="2021" name="PeerJ">
        <title>Extensive microbial diversity within the chicken gut microbiome revealed by metagenomics and culture.</title>
        <authorList>
            <person name="Gilroy R."/>
            <person name="Ravi A."/>
            <person name="Getino M."/>
            <person name="Pursley I."/>
            <person name="Horton D.L."/>
            <person name="Alikhan N.F."/>
            <person name="Baker D."/>
            <person name="Gharbi K."/>
            <person name="Hall N."/>
            <person name="Watson M."/>
            <person name="Adriaenssens E.M."/>
            <person name="Foster-Nyarko E."/>
            <person name="Jarju S."/>
            <person name="Secka A."/>
            <person name="Antonio M."/>
            <person name="Oren A."/>
            <person name="Chaudhuri R.R."/>
            <person name="La Ragione R."/>
            <person name="Hildebrand F."/>
            <person name="Pallen M.J."/>
        </authorList>
    </citation>
    <scope>NUCLEOTIDE SEQUENCE</scope>
    <source>
        <strain evidence="6">ChiW17-6978</strain>
    </source>
</reference>
<accession>A0A9D1KK39</accession>
<dbReference type="Gene3D" id="1.10.1660.10">
    <property type="match status" value="1"/>
</dbReference>
<evidence type="ECO:0000313" key="7">
    <source>
        <dbReference type="Proteomes" id="UP000886758"/>
    </source>
</evidence>
<evidence type="ECO:0000256" key="1">
    <source>
        <dbReference type="ARBA" id="ARBA00022491"/>
    </source>
</evidence>
<dbReference type="PANTHER" id="PTHR30204">
    <property type="entry name" value="REDOX-CYCLING DRUG-SENSING TRANSCRIPTIONAL ACTIVATOR SOXR"/>
    <property type="match status" value="1"/>
</dbReference>
<evidence type="ECO:0000259" key="5">
    <source>
        <dbReference type="PROSITE" id="PS50937"/>
    </source>
</evidence>
<dbReference type="PANTHER" id="PTHR30204:SF69">
    <property type="entry name" value="MERR-FAMILY TRANSCRIPTIONAL REGULATOR"/>
    <property type="match status" value="1"/>
</dbReference>
<dbReference type="SUPFAM" id="SSF46955">
    <property type="entry name" value="Putative DNA-binding domain"/>
    <property type="match status" value="1"/>
</dbReference>
<dbReference type="Proteomes" id="UP000886758">
    <property type="component" value="Unassembled WGS sequence"/>
</dbReference>
<dbReference type="GO" id="GO:0003677">
    <property type="term" value="F:DNA binding"/>
    <property type="evidence" value="ECO:0007669"/>
    <property type="project" value="UniProtKB-KW"/>
</dbReference>
<reference evidence="6" key="1">
    <citation type="submission" date="2020-10" db="EMBL/GenBank/DDBJ databases">
        <authorList>
            <person name="Gilroy R."/>
        </authorList>
    </citation>
    <scope>NUCLEOTIDE SEQUENCE</scope>
    <source>
        <strain evidence="6">ChiW17-6978</strain>
    </source>
</reference>
<dbReference type="InterPro" id="IPR009061">
    <property type="entry name" value="DNA-bd_dom_put_sf"/>
</dbReference>
<dbReference type="InterPro" id="IPR000551">
    <property type="entry name" value="MerR-type_HTH_dom"/>
</dbReference>
<dbReference type="Pfam" id="PF13411">
    <property type="entry name" value="MerR_1"/>
    <property type="match status" value="1"/>
</dbReference>
<keyword evidence="2" id="KW-0805">Transcription regulation</keyword>
<keyword evidence="4" id="KW-0804">Transcription</keyword>
<dbReference type="SMART" id="SM00422">
    <property type="entry name" value="HTH_MERR"/>
    <property type="match status" value="1"/>
</dbReference>
<dbReference type="AlphaFoldDB" id="A0A9D1KK39"/>
<sequence>MEKDLFSIKEAAQMAQMTKETLRHYDRIGLVCPTFKNEQTKYRYYTKADIVRLNTVYALQQMDLSLEEIKEALSYNDLEKIILFLNKAEQKAEKKIHSLQYALKKIKLAKDDYEKKRTVPQQSGDFFTLELEERTILLSDTLSEPSLDNLWDYLRHFKNLVPPHLKDSFIFMDSAGIYTENNCSRLFAICESYQPVKGLKTLPKGRYLCADVSDEEKEKVLADLLVTAEQMVGKKPPFIVEIIVVSGILQWRYQIQIPLPNDQK</sequence>